<dbReference type="InterPro" id="IPR000516">
    <property type="entry name" value="Ni-dep_Hydgase_cyt-B"/>
</dbReference>
<dbReference type="EMBL" id="JAZHOG010000017">
    <property type="protein sequence ID" value="MEJ8569702.1"/>
    <property type="molecule type" value="Genomic_DNA"/>
</dbReference>
<evidence type="ECO:0000256" key="9">
    <source>
        <dbReference type="ARBA" id="ARBA00022989"/>
    </source>
</evidence>
<evidence type="ECO:0000256" key="8">
    <source>
        <dbReference type="ARBA" id="ARBA00022982"/>
    </source>
</evidence>
<dbReference type="GO" id="GO:0005886">
    <property type="term" value="C:plasma membrane"/>
    <property type="evidence" value="ECO:0007669"/>
    <property type="project" value="UniProtKB-SubCell"/>
</dbReference>
<evidence type="ECO:0000256" key="7">
    <source>
        <dbReference type="ARBA" id="ARBA00022723"/>
    </source>
</evidence>
<evidence type="ECO:0000256" key="6">
    <source>
        <dbReference type="ARBA" id="ARBA00022692"/>
    </source>
</evidence>
<feature type="transmembrane region" description="Helical" evidence="12">
    <location>
        <begin position="120"/>
        <end position="140"/>
    </location>
</feature>
<evidence type="ECO:0000256" key="4">
    <source>
        <dbReference type="ARBA" id="ARBA00022475"/>
    </source>
</evidence>
<keyword evidence="9 12" id="KW-1133">Transmembrane helix</keyword>
<gene>
    <name evidence="14" type="ORF">V3330_18890</name>
</gene>
<keyword evidence="3" id="KW-0813">Transport</keyword>
<dbReference type="Proteomes" id="UP001359886">
    <property type="component" value="Unassembled WGS sequence"/>
</dbReference>
<evidence type="ECO:0000256" key="3">
    <source>
        <dbReference type="ARBA" id="ARBA00022448"/>
    </source>
</evidence>
<evidence type="ECO:0000256" key="12">
    <source>
        <dbReference type="SAM" id="Phobius"/>
    </source>
</evidence>
<keyword evidence="11 12" id="KW-0472">Membrane</keyword>
<keyword evidence="15" id="KW-1185">Reference proteome</keyword>
<feature type="domain" description="Cytochrome b561 bacterial/Ni-hydrogenase" evidence="13">
    <location>
        <begin position="9"/>
        <end position="230"/>
    </location>
</feature>
<dbReference type="Pfam" id="PF01292">
    <property type="entry name" value="Ni_hydr_CYTB"/>
    <property type="match status" value="1"/>
</dbReference>
<dbReference type="GO" id="GO:0005506">
    <property type="term" value="F:iron ion binding"/>
    <property type="evidence" value="ECO:0007669"/>
    <property type="project" value="InterPro"/>
</dbReference>
<accession>A0AAW9RC23</accession>
<dbReference type="InterPro" id="IPR011577">
    <property type="entry name" value="Cyt_b561_bac/Ni-Hgenase"/>
</dbReference>
<keyword evidence="7" id="KW-0479">Metal-binding</keyword>
<evidence type="ECO:0000256" key="1">
    <source>
        <dbReference type="ARBA" id="ARBA00004651"/>
    </source>
</evidence>
<protein>
    <submittedName>
        <fullName evidence="14">Cytochrome b/b6 domain-containing protein</fullName>
    </submittedName>
</protein>
<evidence type="ECO:0000259" key="13">
    <source>
        <dbReference type="Pfam" id="PF01292"/>
    </source>
</evidence>
<evidence type="ECO:0000256" key="11">
    <source>
        <dbReference type="ARBA" id="ARBA00023136"/>
    </source>
</evidence>
<dbReference type="GO" id="GO:0009055">
    <property type="term" value="F:electron transfer activity"/>
    <property type="evidence" value="ECO:0007669"/>
    <property type="project" value="InterPro"/>
</dbReference>
<dbReference type="PANTHER" id="PTHR30485">
    <property type="entry name" value="NI/FE-HYDROGENASE 1 B-TYPE CYTOCHROME SUBUNIT"/>
    <property type="match status" value="1"/>
</dbReference>
<feature type="transmembrane region" description="Helical" evidence="12">
    <location>
        <begin position="193"/>
        <end position="214"/>
    </location>
</feature>
<comment type="similarity">
    <text evidence="2">Belongs to the HupC/HyaC/HydC family.</text>
</comment>
<evidence type="ECO:0000313" key="14">
    <source>
        <dbReference type="EMBL" id="MEJ8569702.1"/>
    </source>
</evidence>
<evidence type="ECO:0000313" key="15">
    <source>
        <dbReference type="Proteomes" id="UP001359886"/>
    </source>
</evidence>
<dbReference type="RefSeq" id="WP_354697029.1">
    <property type="nucleotide sequence ID" value="NZ_JAZHOG010000017.1"/>
</dbReference>
<feature type="transmembrane region" description="Helical" evidence="12">
    <location>
        <begin position="16"/>
        <end position="36"/>
    </location>
</feature>
<evidence type="ECO:0000256" key="10">
    <source>
        <dbReference type="ARBA" id="ARBA00023004"/>
    </source>
</evidence>
<dbReference type="Gene3D" id="1.20.950.20">
    <property type="entry name" value="Transmembrane di-heme cytochromes, Chain C"/>
    <property type="match status" value="1"/>
</dbReference>
<dbReference type="SUPFAM" id="SSF81342">
    <property type="entry name" value="Transmembrane di-heme cytochromes"/>
    <property type="match status" value="1"/>
</dbReference>
<dbReference type="PANTHER" id="PTHR30485:SF2">
    <property type="entry name" value="BLL0597 PROTEIN"/>
    <property type="match status" value="1"/>
</dbReference>
<keyword evidence="8" id="KW-0249">Electron transport</keyword>
<evidence type="ECO:0000256" key="5">
    <source>
        <dbReference type="ARBA" id="ARBA00022617"/>
    </source>
</evidence>
<keyword evidence="6 12" id="KW-0812">Transmembrane</keyword>
<dbReference type="InterPro" id="IPR051542">
    <property type="entry name" value="Hydrogenase_cytochrome"/>
</dbReference>
<feature type="transmembrane region" description="Helical" evidence="12">
    <location>
        <begin position="152"/>
        <end position="172"/>
    </location>
</feature>
<organism evidence="14 15">
    <name type="scientific">Elongatibacter sediminis</name>
    <dbReference type="NCBI Taxonomy" id="3119006"/>
    <lineage>
        <taxon>Bacteria</taxon>
        <taxon>Pseudomonadati</taxon>
        <taxon>Pseudomonadota</taxon>
        <taxon>Gammaproteobacteria</taxon>
        <taxon>Chromatiales</taxon>
        <taxon>Wenzhouxiangellaceae</taxon>
        <taxon>Elongatibacter</taxon>
    </lineage>
</organism>
<sequence length="242" mass="26587">MTEVKLVTVWDRTVRVFHWVNFLCVLGLIVVGTVILNAGTLGIPNDGKILLKSVHVLIGYVFALNLLWRLVWAFVGGRHARWRAILPGGRGYVGELRGYLSRLGSGRQGQYLGHNPLGRIAIFLLLLLLLNQAVTGLVLAGTDLFYPPLGSWIAGWIAAAGVDPATLVPYAPEMYEETAYQAMRAFRKPFITAHYYGFYTLLVLITLHILAVVVTEVREDGGLVSAMFTGKKAISAPPADRD</sequence>
<dbReference type="GO" id="GO:0022904">
    <property type="term" value="P:respiratory electron transport chain"/>
    <property type="evidence" value="ECO:0007669"/>
    <property type="project" value="InterPro"/>
</dbReference>
<proteinExistence type="inferred from homology"/>
<dbReference type="PRINTS" id="PR00161">
    <property type="entry name" value="NIHGNASECYTB"/>
</dbReference>
<reference evidence="14 15" key="1">
    <citation type="submission" date="2024-02" db="EMBL/GenBank/DDBJ databases">
        <title>A novel Wenzhouxiangellaceae bacterium, isolated from coastal sediments.</title>
        <authorList>
            <person name="Du Z.-J."/>
            <person name="Ye Y.-Q."/>
            <person name="Zhang X.-Y."/>
        </authorList>
    </citation>
    <scope>NUCLEOTIDE SEQUENCE [LARGE SCALE GENOMIC DNA]</scope>
    <source>
        <strain evidence="14 15">CH-27</strain>
    </source>
</reference>
<keyword evidence="5" id="KW-0349">Heme</keyword>
<comment type="subcellular location">
    <subcellularLocation>
        <location evidence="1">Cell membrane</location>
        <topology evidence="1">Multi-pass membrane protein</topology>
    </subcellularLocation>
</comment>
<keyword evidence="4" id="KW-1003">Cell membrane</keyword>
<dbReference type="AlphaFoldDB" id="A0AAW9RC23"/>
<dbReference type="GO" id="GO:0020037">
    <property type="term" value="F:heme binding"/>
    <property type="evidence" value="ECO:0007669"/>
    <property type="project" value="TreeGrafter"/>
</dbReference>
<name>A0AAW9RC23_9GAMM</name>
<keyword evidence="10" id="KW-0408">Iron</keyword>
<dbReference type="InterPro" id="IPR016174">
    <property type="entry name" value="Di-haem_cyt_TM"/>
</dbReference>
<feature type="transmembrane region" description="Helical" evidence="12">
    <location>
        <begin position="56"/>
        <end position="75"/>
    </location>
</feature>
<comment type="caution">
    <text evidence="14">The sequence shown here is derived from an EMBL/GenBank/DDBJ whole genome shotgun (WGS) entry which is preliminary data.</text>
</comment>
<evidence type="ECO:0000256" key="2">
    <source>
        <dbReference type="ARBA" id="ARBA00008622"/>
    </source>
</evidence>